<reference evidence="1 2" key="1">
    <citation type="submission" date="2013-07" db="EMBL/GenBank/DDBJ databases">
        <title>Genome of Archaeoglobus fulgidus.</title>
        <authorList>
            <person name="Fiebig A."/>
            <person name="Birkeland N.-K."/>
        </authorList>
    </citation>
    <scope>NUCLEOTIDE SEQUENCE [LARGE SCALE GENOMIC DNA]</scope>
    <source>
        <strain evidence="1 2">DSM 8774</strain>
    </source>
</reference>
<accession>A0A075WF73</accession>
<dbReference type="AlphaFoldDB" id="A0A075WF73"/>
<evidence type="ECO:0000313" key="2">
    <source>
        <dbReference type="Proteomes" id="UP000028501"/>
    </source>
</evidence>
<dbReference type="GeneID" id="24794485"/>
<organism evidence="1 2">
    <name type="scientific">Archaeoglobus fulgidus DSM 8774</name>
    <dbReference type="NCBI Taxonomy" id="1344584"/>
    <lineage>
        <taxon>Archaea</taxon>
        <taxon>Methanobacteriati</taxon>
        <taxon>Methanobacteriota</taxon>
        <taxon>Archaeoglobi</taxon>
        <taxon>Archaeoglobales</taxon>
        <taxon>Archaeoglobaceae</taxon>
        <taxon>Archaeoglobus</taxon>
    </lineage>
</organism>
<dbReference type="HOGENOM" id="CLU_2340000_0_0_2"/>
<protein>
    <submittedName>
        <fullName evidence="1">Uncharacterized protein</fullName>
    </submittedName>
</protein>
<proteinExistence type="predicted"/>
<dbReference type="KEGG" id="afg:AFULGI_00009720"/>
<evidence type="ECO:0000313" key="1">
    <source>
        <dbReference type="EMBL" id="AIG97759.1"/>
    </source>
</evidence>
<name>A0A075WF73_ARCFL</name>
<dbReference type="Proteomes" id="UP000028501">
    <property type="component" value="Chromosome"/>
</dbReference>
<sequence>MKYRIVRIELKSDDEVTLYLKSASRKPGVMAKADFSDPVKVIEFGLQMGMDLARRIEELMQFDAFLTVPYDYYSMNELKVGDVVEVEVRLAER</sequence>
<dbReference type="RefSeq" id="WP_010878384.1">
    <property type="nucleotide sequence ID" value="NZ_CP006577.1"/>
</dbReference>
<gene>
    <name evidence="1" type="ORF">AFULGI_00009720</name>
</gene>
<dbReference type="EMBL" id="CP006577">
    <property type="protein sequence ID" value="AIG97759.1"/>
    <property type="molecule type" value="Genomic_DNA"/>
</dbReference>